<evidence type="ECO:0000313" key="2">
    <source>
        <dbReference type="Proteomes" id="UP000192796"/>
    </source>
</evidence>
<dbReference type="EMBL" id="LVYD01000054">
    <property type="protein sequence ID" value="OQP62001.1"/>
    <property type="molecule type" value="Genomic_DNA"/>
</dbReference>
<evidence type="ECO:0008006" key="3">
    <source>
        <dbReference type="Google" id="ProtNLM"/>
    </source>
</evidence>
<organism evidence="1 2">
    <name type="scientific">Niastella vici</name>
    <dbReference type="NCBI Taxonomy" id="1703345"/>
    <lineage>
        <taxon>Bacteria</taxon>
        <taxon>Pseudomonadati</taxon>
        <taxon>Bacteroidota</taxon>
        <taxon>Chitinophagia</taxon>
        <taxon>Chitinophagales</taxon>
        <taxon>Chitinophagaceae</taxon>
        <taxon>Niastella</taxon>
    </lineage>
</organism>
<reference evidence="1 2" key="1">
    <citation type="submission" date="2016-03" db="EMBL/GenBank/DDBJ databases">
        <title>Niastella vici sp. nov., isolated from farmland soil.</title>
        <authorList>
            <person name="Chen L."/>
            <person name="Wang D."/>
            <person name="Yang S."/>
            <person name="Wang G."/>
        </authorList>
    </citation>
    <scope>NUCLEOTIDE SEQUENCE [LARGE SCALE GENOMIC DNA]</scope>
    <source>
        <strain evidence="1 2">DJ57</strain>
    </source>
</reference>
<proteinExistence type="predicted"/>
<evidence type="ECO:0000313" key="1">
    <source>
        <dbReference type="EMBL" id="OQP62001.1"/>
    </source>
</evidence>
<dbReference type="Proteomes" id="UP000192796">
    <property type="component" value="Unassembled WGS sequence"/>
</dbReference>
<gene>
    <name evidence="1" type="ORF">A3860_30420</name>
</gene>
<comment type="caution">
    <text evidence="1">The sequence shown here is derived from an EMBL/GenBank/DDBJ whole genome shotgun (WGS) entry which is preliminary data.</text>
</comment>
<keyword evidence="2" id="KW-1185">Reference proteome</keyword>
<dbReference type="STRING" id="1703345.A3860_30420"/>
<protein>
    <recommendedName>
        <fullName evidence="3">DUF3606 domain-containing protein</fullName>
    </recommendedName>
</protein>
<dbReference type="RefSeq" id="WP_081150162.1">
    <property type="nucleotide sequence ID" value="NZ_LVYD01000054.1"/>
</dbReference>
<name>A0A1V9FUJ7_9BACT</name>
<dbReference type="InterPro" id="IPR022037">
    <property type="entry name" value="DUF3606"/>
</dbReference>
<dbReference type="AlphaFoldDB" id="A0A1V9FUJ7"/>
<sequence length="62" mass="7282">MSDDKSKIGRQDDIRVDLNDQSEVEYLHRQIPNKTHQEIKDAIKKYGPFRKDIENALNKGNK</sequence>
<dbReference type="OrthoDB" id="679144at2"/>
<dbReference type="Pfam" id="PF12244">
    <property type="entry name" value="DUF3606"/>
    <property type="match status" value="1"/>
</dbReference>
<accession>A0A1V9FUJ7</accession>